<gene>
    <name evidence="1" type="ORF">BV22DRAFT_1115536</name>
</gene>
<name>A0ACB8AYC8_9AGAM</name>
<comment type="caution">
    <text evidence="1">The sequence shown here is derived from an EMBL/GenBank/DDBJ whole genome shotgun (WGS) entry which is preliminary data.</text>
</comment>
<dbReference type="Proteomes" id="UP000790709">
    <property type="component" value="Unassembled WGS sequence"/>
</dbReference>
<evidence type="ECO:0000313" key="2">
    <source>
        <dbReference type="Proteomes" id="UP000790709"/>
    </source>
</evidence>
<dbReference type="EMBL" id="MU267005">
    <property type="protein sequence ID" value="KAH7917578.1"/>
    <property type="molecule type" value="Genomic_DNA"/>
</dbReference>
<accession>A0ACB8AYC8</accession>
<reference evidence="1" key="1">
    <citation type="journal article" date="2021" name="New Phytol.">
        <title>Evolutionary innovations through gain and loss of genes in the ectomycorrhizal Boletales.</title>
        <authorList>
            <person name="Wu G."/>
            <person name="Miyauchi S."/>
            <person name="Morin E."/>
            <person name="Kuo A."/>
            <person name="Drula E."/>
            <person name="Varga T."/>
            <person name="Kohler A."/>
            <person name="Feng B."/>
            <person name="Cao Y."/>
            <person name="Lipzen A."/>
            <person name="Daum C."/>
            <person name="Hundley H."/>
            <person name="Pangilinan J."/>
            <person name="Johnson J."/>
            <person name="Barry K."/>
            <person name="LaButti K."/>
            <person name="Ng V."/>
            <person name="Ahrendt S."/>
            <person name="Min B."/>
            <person name="Choi I.G."/>
            <person name="Park H."/>
            <person name="Plett J.M."/>
            <person name="Magnuson J."/>
            <person name="Spatafora J.W."/>
            <person name="Nagy L.G."/>
            <person name="Henrissat B."/>
            <person name="Grigoriev I.V."/>
            <person name="Yang Z.L."/>
            <person name="Xu J."/>
            <person name="Martin F.M."/>
        </authorList>
    </citation>
    <scope>NUCLEOTIDE SEQUENCE</scope>
    <source>
        <strain evidence="1">KUC20120723A-06</strain>
    </source>
</reference>
<organism evidence="1 2">
    <name type="scientific">Leucogyrophana mollusca</name>
    <dbReference type="NCBI Taxonomy" id="85980"/>
    <lineage>
        <taxon>Eukaryota</taxon>
        <taxon>Fungi</taxon>
        <taxon>Dikarya</taxon>
        <taxon>Basidiomycota</taxon>
        <taxon>Agaricomycotina</taxon>
        <taxon>Agaricomycetes</taxon>
        <taxon>Agaricomycetidae</taxon>
        <taxon>Boletales</taxon>
        <taxon>Boletales incertae sedis</taxon>
        <taxon>Leucogyrophana</taxon>
    </lineage>
</organism>
<sequence>MGRTRTRAAKNAKPSPDPTIDSLLSKAQELIVQAAKNAKPSPDPAIDSLLSKAQDLIVQCDYPLARKFIERVLVRDDAGAAEKVAAREALGVVLLELGELSKARDTFLALLPPHPDAPAPPPPSAHLYLAQLSSDDPYAALAHYQAAIDILHAQLKGKHASTAAPPDDDELKGNIVRAYVAMVEIWMDPGYDLCFDPAAEQTCESLLARALEIDPSNPEALLALASVRTSQQRPADALALLHQSHTLLPADASIPTRLALAKMFVELGAYAEALSVLQAVLAADDTEVEAWYIEGWAFWLMGERAKERGEAVDGLGWEELWRDARDCLETCRSLHAAQEHHDEPLLEHVQELLSNLGKMGIQPSPVEEGADEEDEGWEDASDEDVDME</sequence>
<evidence type="ECO:0000313" key="1">
    <source>
        <dbReference type="EMBL" id="KAH7917578.1"/>
    </source>
</evidence>
<protein>
    <submittedName>
        <fullName evidence="1">TPR-like protein</fullName>
    </submittedName>
</protein>
<proteinExistence type="predicted"/>
<keyword evidence="2" id="KW-1185">Reference proteome</keyword>